<gene>
    <name evidence="2" type="ORF">NLI96_g2599</name>
</gene>
<keyword evidence="3" id="KW-1185">Reference proteome</keyword>
<feature type="compositionally biased region" description="Basic and acidic residues" evidence="1">
    <location>
        <begin position="754"/>
        <end position="770"/>
    </location>
</feature>
<feature type="compositionally biased region" description="Low complexity" evidence="1">
    <location>
        <begin position="402"/>
        <end position="413"/>
    </location>
</feature>
<name>A0AAD5YHD3_9APHY</name>
<organism evidence="2 3">
    <name type="scientific">Meripilus lineatus</name>
    <dbReference type="NCBI Taxonomy" id="2056292"/>
    <lineage>
        <taxon>Eukaryota</taxon>
        <taxon>Fungi</taxon>
        <taxon>Dikarya</taxon>
        <taxon>Basidiomycota</taxon>
        <taxon>Agaricomycotina</taxon>
        <taxon>Agaricomycetes</taxon>
        <taxon>Polyporales</taxon>
        <taxon>Meripilaceae</taxon>
        <taxon>Meripilus</taxon>
    </lineage>
</organism>
<feature type="region of interest" description="Disordered" evidence="1">
    <location>
        <begin position="658"/>
        <end position="713"/>
    </location>
</feature>
<feature type="region of interest" description="Disordered" evidence="1">
    <location>
        <begin position="348"/>
        <end position="380"/>
    </location>
</feature>
<feature type="compositionally biased region" description="Basic and acidic residues" evidence="1">
    <location>
        <begin position="454"/>
        <end position="464"/>
    </location>
</feature>
<proteinExistence type="predicted"/>
<feature type="compositionally biased region" description="Basic residues" evidence="1">
    <location>
        <begin position="425"/>
        <end position="438"/>
    </location>
</feature>
<evidence type="ECO:0000313" key="2">
    <source>
        <dbReference type="EMBL" id="KAJ3488808.1"/>
    </source>
</evidence>
<feature type="compositionally biased region" description="Acidic residues" evidence="1">
    <location>
        <begin position="691"/>
        <end position="704"/>
    </location>
</feature>
<feature type="region of interest" description="Disordered" evidence="1">
    <location>
        <begin position="737"/>
        <end position="770"/>
    </location>
</feature>
<feature type="region of interest" description="Disordered" evidence="1">
    <location>
        <begin position="594"/>
        <end position="624"/>
    </location>
</feature>
<feature type="region of interest" description="Disordered" evidence="1">
    <location>
        <begin position="397"/>
        <end position="546"/>
    </location>
</feature>
<feature type="compositionally biased region" description="Basic and acidic residues" evidence="1">
    <location>
        <begin position="602"/>
        <end position="616"/>
    </location>
</feature>
<feature type="compositionally biased region" description="Acidic residues" evidence="1">
    <location>
        <begin position="502"/>
        <end position="513"/>
    </location>
</feature>
<comment type="caution">
    <text evidence="2">The sequence shown here is derived from an EMBL/GenBank/DDBJ whole genome shotgun (WGS) entry which is preliminary data.</text>
</comment>
<feature type="compositionally biased region" description="Pro residues" evidence="1">
    <location>
        <begin position="366"/>
        <end position="378"/>
    </location>
</feature>
<feature type="compositionally biased region" description="Basic and acidic residues" evidence="1">
    <location>
        <begin position="658"/>
        <end position="671"/>
    </location>
</feature>
<evidence type="ECO:0000256" key="1">
    <source>
        <dbReference type="SAM" id="MobiDB-lite"/>
    </source>
</evidence>
<evidence type="ECO:0000313" key="3">
    <source>
        <dbReference type="Proteomes" id="UP001212997"/>
    </source>
</evidence>
<feature type="region of interest" description="Disordered" evidence="1">
    <location>
        <begin position="164"/>
        <end position="192"/>
    </location>
</feature>
<protein>
    <submittedName>
        <fullName evidence="2">Uncharacterized protein</fullName>
    </submittedName>
</protein>
<feature type="region of interest" description="Disordered" evidence="1">
    <location>
        <begin position="272"/>
        <end position="306"/>
    </location>
</feature>
<sequence length="830" mass="91206">MAGNGHGNGLACRCLNVRIAPSTPPQPPAQSPDPGYTTIFVGQEGISVAHHQLTLRSRSKTIEEKQGEDTVLTRYTSLTCLACYTLVYRVHQVTTPDLDSEEGPVQPTEDWTENELLGTSSGWIEVFKECITGEVISQAEASPLFSSLFRILLPSEEYNSTTVIPDYSTYKPATPDSPTPDASPRQHLPPLPPLFLPPPFTPSHGIFQHISSVVTVESLRLRRAAEQTIRRVIQEQVLELEAVETKLRKDVEQIWVKSRDSIDKIEAEAAQRGRVAWAKRRHSNTARTSPTRPGPGPGPNGTPASIRVTDFVPIANPMVRMASPLPPSIPSALSTSLATSSFHYPAAAERNTTSSGQQRERNGSGSPPPYSSNPPPPSVVKRFRYVSEMQAQMEAIQKRQEIAAQAEESIAQQPNAAAEPSARGRSPRTSKSAIKKPKVKVDSKSPTKSKRSSSRTEDAKEDTTPSKGKRKVTFDVKPEVAIIDGDNTVPSKPKARTQSNADEPETIFDFENENGERREDVASPLSPHESVTPAEPIQAPIRPNRTRIVNTAGLPSSFSGLRPASLPVPSLLRARHTAREPLDERPRSVIVRESLLGAASDDPPKRHDVEEYRVERQEEEEEVDLREAEILRLVAASTPSHRSAWKRNSKAWQLFVGRQEKKAKDVDKDAIVEEEEDSTAESTSSRAGYFDESDDEASTGEEEQKDSVDSFPQIAASLPIPIAPLKQNMARYNATALQPKTSLTDRPGVLVPPLRKESSDAARRASYAERDRSRLIDPGALDFAADDEVEEEEEYDPDVASVGGKGRQRALKILKARNEIPAAGMWRSLA</sequence>
<reference evidence="2" key="1">
    <citation type="submission" date="2022-07" db="EMBL/GenBank/DDBJ databases">
        <title>Genome Sequence of Physisporinus lineatus.</title>
        <authorList>
            <person name="Buettner E."/>
        </authorList>
    </citation>
    <scope>NUCLEOTIDE SEQUENCE</scope>
    <source>
        <strain evidence="2">VT162</strain>
    </source>
</reference>
<dbReference type="AlphaFoldDB" id="A0AAD5YHD3"/>
<accession>A0AAD5YHD3</accession>
<dbReference type="EMBL" id="JANAWD010000059">
    <property type="protein sequence ID" value="KAJ3488808.1"/>
    <property type="molecule type" value="Genomic_DNA"/>
</dbReference>
<dbReference type="Proteomes" id="UP001212997">
    <property type="component" value="Unassembled WGS sequence"/>
</dbReference>